<feature type="transmembrane region" description="Helical" evidence="1">
    <location>
        <begin position="93"/>
        <end position="111"/>
    </location>
</feature>
<accession>A0ABX6C9L7</accession>
<keyword evidence="3" id="KW-1185">Reference proteome</keyword>
<gene>
    <name evidence="2" type="ORF">LG542_02620</name>
</gene>
<keyword evidence="1" id="KW-0472">Membrane</keyword>
<evidence type="ECO:0000313" key="3">
    <source>
        <dbReference type="Proteomes" id="UP000326334"/>
    </source>
</evidence>
<organism evidence="2 3">
    <name type="scientific">Latilactobacillus graminis</name>
    <dbReference type="NCBI Taxonomy" id="60519"/>
    <lineage>
        <taxon>Bacteria</taxon>
        <taxon>Bacillati</taxon>
        <taxon>Bacillota</taxon>
        <taxon>Bacilli</taxon>
        <taxon>Lactobacillales</taxon>
        <taxon>Lactobacillaceae</taxon>
        <taxon>Latilactobacillus</taxon>
    </lineage>
</organism>
<keyword evidence="1" id="KW-0812">Transmembrane</keyword>
<dbReference type="EMBL" id="CP045007">
    <property type="protein sequence ID" value="QFP79186.1"/>
    <property type="molecule type" value="Genomic_DNA"/>
</dbReference>
<dbReference type="RefSeq" id="WP_057908645.1">
    <property type="nucleotide sequence ID" value="NZ_CP045007.1"/>
</dbReference>
<feature type="transmembrane region" description="Helical" evidence="1">
    <location>
        <begin position="7"/>
        <end position="29"/>
    </location>
</feature>
<keyword evidence="1" id="KW-1133">Transmembrane helix</keyword>
<evidence type="ECO:0000256" key="1">
    <source>
        <dbReference type="SAM" id="Phobius"/>
    </source>
</evidence>
<protein>
    <recommendedName>
        <fullName evidence="4">Paraquat-inducible protein A</fullName>
    </recommendedName>
</protein>
<name>A0ABX6C9L7_9LACO</name>
<sequence length="157" mass="17552">MSKQKILLVHLFFFVIPYLLVITVAATAYDSLVIHSATWDRTLFSALICSTLMLFIKVPLERPLTIMAHLTPHRALKALTNFFLVERSLGIKIANFIFDGILFCLATYLLRRSLPLNMIAGRLLGWCVLALLLSISIGASVGFKVLTIQQDTSVEND</sequence>
<dbReference type="Proteomes" id="UP000326334">
    <property type="component" value="Chromosome"/>
</dbReference>
<evidence type="ECO:0000313" key="2">
    <source>
        <dbReference type="EMBL" id="QFP79186.1"/>
    </source>
</evidence>
<reference evidence="2 3" key="1">
    <citation type="submission" date="2019-10" db="EMBL/GenBank/DDBJ databases">
        <title>Genome sequencing of Lactobacillus graminis.</title>
        <authorList>
            <person name="Kim K."/>
        </authorList>
    </citation>
    <scope>NUCLEOTIDE SEQUENCE [LARGE SCALE GENOMIC DNA]</scope>
    <source>
        <strain evidence="2 3">LG542</strain>
    </source>
</reference>
<feature type="transmembrane region" description="Helical" evidence="1">
    <location>
        <begin position="123"/>
        <end position="143"/>
    </location>
</feature>
<evidence type="ECO:0008006" key="4">
    <source>
        <dbReference type="Google" id="ProtNLM"/>
    </source>
</evidence>
<proteinExistence type="predicted"/>